<feature type="region of interest" description="Disordered" evidence="4">
    <location>
        <begin position="84"/>
        <end position="106"/>
    </location>
</feature>
<feature type="domain" description="Dynein regulatory complex subunit 7 C-terminal" evidence="7">
    <location>
        <begin position="657"/>
        <end position="761"/>
    </location>
</feature>
<feature type="domain" description="Dynein regulatory complex subunit 7 MORN" evidence="6">
    <location>
        <begin position="223"/>
        <end position="299"/>
    </location>
</feature>
<dbReference type="Pfam" id="PF24671">
    <property type="entry name" value="DRC7_C"/>
    <property type="match status" value="1"/>
</dbReference>
<accession>A0A4V1ITC1</accession>
<evidence type="ECO:0000259" key="6">
    <source>
        <dbReference type="Pfam" id="PF24667"/>
    </source>
</evidence>
<name>A0A4V1ITC1_9FUNG</name>
<dbReference type="GO" id="GO:0048870">
    <property type="term" value="P:cell motility"/>
    <property type="evidence" value="ECO:0007669"/>
    <property type="project" value="TreeGrafter"/>
</dbReference>
<protein>
    <submittedName>
        <fullName evidence="8">Uncharacterized protein</fullName>
    </submittedName>
</protein>
<evidence type="ECO:0000259" key="7">
    <source>
        <dbReference type="Pfam" id="PF24671"/>
    </source>
</evidence>
<sequence length="766" mass="83271">MRVHAWVLVTAGKRDIAESFFLEPTTGRVVRIDDSRYLGIESVFNSRNVWVNMQVCFNGLNNMSFDLADNSKWEFVLMDSNPMNRGGGGSSSSGNGVASGNANGTAESDLATARAHAAAHAAGDGGETTDDLDNPMDTLQSWVAALTISKHDFDMCCPMGFKVTVHKDCKEETFVPYHRKDGLIKRLTFMKASDALAMLQRAAARTAWPINPRLFDHCQSAEAPIVYSFYTNRRDQLAVRIAWPQVNRIEDHFRPGRPHGVRMIRTEDGDIVETRFTPATRPDALLRRVMRGDKVMEWYRPLAPLGFTGLSHPDRLPDLMEDPELVPVYRSITFVAGQPPTSLVQGALLDPNALLSGGSGDLQKNGYEPIVKMTEHFARSDKGVHDANIEKITYAIKQERVTVRMHRASGMVVPDLREYKKPQPEETAVGQWSDVPVYFCARMTPPSQITRATVAPGGGAHTPPLSIAYAALRQLLKREAACLSHFKNTVSEMGELAATRSNEEADVVLVVAADDVLHRPGATNVAAASVATPGHAAAAVASTRGGALSASIVPLSSATTADFGADPLARLQERARKLGAGPEGDDAMASASASASTSLGMSKAVLAHPHSHGSVVAAAQPNGGGAHGKDDAVSLAAVDFLSPFLVHAPPLPASGQYKREDAIAIRDAFMAYTKERHVEKAQVMALRLESVSQAYGQRQTHYARNAERMLPEETEQYVAYCHEALFRIAILERRLNKFKKSVPKLLQQAEERARTDPRLALAYGPA</sequence>
<dbReference type="InterPro" id="IPR056290">
    <property type="entry name" value="CEPT76/DRC7_peptidase-like_dom"/>
</dbReference>
<keyword evidence="2" id="KW-0963">Cytoplasm</keyword>
<evidence type="ECO:0000256" key="1">
    <source>
        <dbReference type="ARBA" id="ARBA00004245"/>
    </source>
</evidence>
<gene>
    <name evidence="8" type="ORF">CAUPRSCDRAFT_11770</name>
</gene>
<feature type="compositionally biased region" description="Low complexity" evidence="4">
    <location>
        <begin position="92"/>
        <end position="106"/>
    </location>
</feature>
<dbReference type="InterPro" id="IPR056292">
    <property type="entry name" value="DRC7_C"/>
</dbReference>
<dbReference type="InterPro" id="IPR056291">
    <property type="entry name" value="MORN_DRC7"/>
</dbReference>
<proteinExistence type="predicted"/>
<reference evidence="9" key="1">
    <citation type="journal article" date="2018" name="Nat. Microbiol.">
        <title>Leveraging single-cell genomics to expand the fungal tree of life.</title>
        <authorList>
            <person name="Ahrendt S.R."/>
            <person name="Quandt C.A."/>
            <person name="Ciobanu D."/>
            <person name="Clum A."/>
            <person name="Salamov A."/>
            <person name="Andreopoulos B."/>
            <person name="Cheng J.F."/>
            <person name="Woyke T."/>
            <person name="Pelin A."/>
            <person name="Henrissat B."/>
            <person name="Reynolds N.K."/>
            <person name="Benny G.L."/>
            <person name="Smith M.E."/>
            <person name="James T.Y."/>
            <person name="Grigoriev I.V."/>
        </authorList>
    </citation>
    <scope>NUCLEOTIDE SEQUENCE [LARGE SCALE GENOMIC DNA]</scope>
    <source>
        <strain evidence="9">ATCC 52028</strain>
    </source>
</reference>
<dbReference type="PANTHER" id="PTHR35249:SF2">
    <property type="entry name" value="DYNEIN REGULATORY COMPLEX SUBUNIT 7"/>
    <property type="match status" value="1"/>
</dbReference>
<evidence type="ECO:0000313" key="8">
    <source>
        <dbReference type="EMBL" id="RKO96537.1"/>
    </source>
</evidence>
<dbReference type="Proteomes" id="UP000268535">
    <property type="component" value="Unassembled WGS sequence"/>
</dbReference>
<evidence type="ECO:0000256" key="2">
    <source>
        <dbReference type="ARBA" id="ARBA00022490"/>
    </source>
</evidence>
<keyword evidence="3" id="KW-0206">Cytoskeleton</keyword>
<dbReference type="PANTHER" id="PTHR35249">
    <property type="entry name" value="DYNEIN REGULATORY COMPLEX SUBUNIT 7"/>
    <property type="match status" value="1"/>
</dbReference>
<dbReference type="Pfam" id="PF24667">
    <property type="entry name" value="MORN_DRC7"/>
    <property type="match status" value="2"/>
</dbReference>
<feature type="domain" description="Dynein regulatory complex subunit 7 MORN" evidence="6">
    <location>
        <begin position="364"/>
        <end position="511"/>
    </location>
</feature>
<feature type="domain" description="CEP76/DRC7 peptidase-like" evidence="5">
    <location>
        <begin position="3"/>
        <end position="74"/>
    </location>
</feature>
<dbReference type="Pfam" id="PF24656">
    <property type="entry name" value="CEPT76_peptidase"/>
    <property type="match status" value="1"/>
</dbReference>
<evidence type="ECO:0000313" key="9">
    <source>
        <dbReference type="Proteomes" id="UP000268535"/>
    </source>
</evidence>
<dbReference type="GO" id="GO:0031514">
    <property type="term" value="C:motile cilium"/>
    <property type="evidence" value="ECO:0007669"/>
    <property type="project" value="TreeGrafter"/>
</dbReference>
<dbReference type="InterPro" id="IPR033551">
    <property type="entry name" value="DRC7/lobo"/>
</dbReference>
<evidence type="ECO:0000256" key="3">
    <source>
        <dbReference type="ARBA" id="ARBA00023212"/>
    </source>
</evidence>
<organism evidence="8 9">
    <name type="scientific">Caulochytrium protostelioides</name>
    <dbReference type="NCBI Taxonomy" id="1555241"/>
    <lineage>
        <taxon>Eukaryota</taxon>
        <taxon>Fungi</taxon>
        <taxon>Fungi incertae sedis</taxon>
        <taxon>Chytridiomycota</taxon>
        <taxon>Chytridiomycota incertae sedis</taxon>
        <taxon>Chytridiomycetes</taxon>
        <taxon>Caulochytriales</taxon>
        <taxon>Caulochytriaceae</taxon>
        <taxon>Caulochytrium</taxon>
    </lineage>
</organism>
<dbReference type="EMBL" id="ML009849">
    <property type="protein sequence ID" value="RKO96537.1"/>
    <property type="molecule type" value="Genomic_DNA"/>
</dbReference>
<evidence type="ECO:0000259" key="5">
    <source>
        <dbReference type="Pfam" id="PF24656"/>
    </source>
</evidence>
<evidence type="ECO:0000256" key="4">
    <source>
        <dbReference type="SAM" id="MobiDB-lite"/>
    </source>
</evidence>
<dbReference type="AlphaFoldDB" id="A0A4V1ITC1"/>
<dbReference type="GO" id="GO:0005856">
    <property type="term" value="C:cytoskeleton"/>
    <property type="evidence" value="ECO:0007669"/>
    <property type="project" value="UniProtKB-SubCell"/>
</dbReference>
<comment type="subcellular location">
    <subcellularLocation>
        <location evidence="1">Cytoplasm</location>
        <location evidence="1">Cytoskeleton</location>
    </subcellularLocation>
</comment>